<dbReference type="GeneID" id="18819806"/>
<evidence type="ECO:0000256" key="2">
    <source>
        <dbReference type="SAM" id="Phobius"/>
    </source>
</evidence>
<feature type="non-terminal residue" evidence="3">
    <location>
        <position position="88"/>
    </location>
</feature>
<sequence>MASYAPLQTSEDHGYDYEEEGTKDPFLQEPLRESNAIDSENPSSLNVSQSPSRLSQWATIGLSLISILSAGALFIASTRVELPGPRSA</sequence>
<feature type="compositionally biased region" description="Basic and acidic residues" evidence="1">
    <location>
        <begin position="10"/>
        <end position="23"/>
    </location>
</feature>
<keyword evidence="2" id="KW-0812">Transmembrane</keyword>
<evidence type="ECO:0000313" key="3">
    <source>
        <dbReference type="EMBL" id="EGO24045.1"/>
    </source>
</evidence>
<reference evidence="3" key="1">
    <citation type="submission" date="2011-04" db="EMBL/GenBank/DDBJ databases">
        <title>Evolution of plant cell wall degrading machinery underlies the functional diversity of forest fungi.</title>
        <authorList>
            <consortium name="US DOE Joint Genome Institute (JGI-PGF)"/>
            <person name="Eastwood D.C."/>
            <person name="Floudas D."/>
            <person name="Binder M."/>
            <person name="Majcherczyk A."/>
            <person name="Schneider P."/>
            <person name="Aerts A."/>
            <person name="Asiegbu F.O."/>
            <person name="Baker S.E."/>
            <person name="Barry K."/>
            <person name="Bendiksby M."/>
            <person name="Blumentritt M."/>
            <person name="Coutinho P.M."/>
            <person name="Cullen D."/>
            <person name="Cullen D."/>
            <person name="Gathman A."/>
            <person name="Goodell B."/>
            <person name="Henrissat B."/>
            <person name="Ihrmark K."/>
            <person name="Kauserud H."/>
            <person name="Kohler A."/>
            <person name="LaButti K."/>
            <person name="Lapidus A."/>
            <person name="Lavin J.L."/>
            <person name="Lee Y.-H."/>
            <person name="Lindquist E."/>
            <person name="Lilly W."/>
            <person name="Lucas S."/>
            <person name="Morin E."/>
            <person name="Murat C."/>
            <person name="Oguiza J.A."/>
            <person name="Park J."/>
            <person name="Pisabarro A.G."/>
            <person name="Riley R."/>
            <person name="Rosling A."/>
            <person name="Salamov A."/>
            <person name="Schmidt O."/>
            <person name="Schmutz J."/>
            <person name="Skrede I."/>
            <person name="Stenlid J."/>
            <person name="Wiebenga A."/>
            <person name="Xie X."/>
            <person name="Kues U."/>
            <person name="Hibbett D.S."/>
            <person name="Hoffmeister D."/>
            <person name="Hogberg N."/>
            <person name="Martin F."/>
            <person name="Grigoriev I.V."/>
            <person name="Watkinson S.C."/>
        </authorList>
    </citation>
    <scope>NUCLEOTIDE SEQUENCE</scope>
    <source>
        <strain evidence="3">S7.9</strain>
    </source>
</reference>
<keyword evidence="2" id="KW-0472">Membrane</keyword>
<dbReference type="HOGENOM" id="CLU_2475114_0_0_1"/>
<dbReference type="RefSeq" id="XP_007319807.1">
    <property type="nucleotide sequence ID" value="XM_007319745.1"/>
</dbReference>
<dbReference type="Proteomes" id="UP000008064">
    <property type="component" value="Unassembled WGS sequence"/>
</dbReference>
<dbReference type="AlphaFoldDB" id="F8NZS4"/>
<protein>
    <submittedName>
        <fullName evidence="3">Uncharacterized protein</fullName>
    </submittedName>
</protein>
<name>F8NZS4_SERL9</name>
<dbReference type="EMBL" id="GL945435">
    <property type="protein sequence ID" value="EGO24045.1"/>
    <property type="molecule type" value="Genomic_DNA"/>
</dbReference>
<feature type="region of interest" description="Disordered" evidence="1">
    <location>
        <begin position="1"/>
        <end position="26"/>
    </location>
</feature>
<keyword evidence="2" id="KW-1133">Transmembrane helix</keyword>
<evidence type="ECO:0000256" key="1">
    <source>
        <dbReference type="SAM" id="MobiDB-lite"/>
    </source>
</evidence>
<organism>
    <name type="scientific">Serpula lacrymans var. lacrymans (strain S7.9)</name>
    <name type="common">Dry rot fungus</name>
    <dbReference type="NCBI Taxonomy" id="578457"/>
    <lineage>
        <taxon>Eukaryota</taxon>
        <taxon>Fungi</taxon>
        <taxon>Dikarya</taxon>
        <taxon>Basidiomycota</taxon>
        <taxon>Agaricomycotina</taxon>
        <taxon>Agaricomycetes</taxon>
        <taxon>Agaricomycetidae</taxon>
        <taxon>Boletales</taxon>
        <taxon>Coniophorineae</taxon>
        <taxon>Serpulaceae</taxon>
        <taxon>Serpula</taxon>
    </lineage>
</organism>
<gene>
    <name evidence="3" type="ORF">SERLADRAFT_470701</name>
</gene>
<proteinExistence type="predicted"/>
<accession>F8NZS4</accession>
<dbReference type="KEGG" id="sla:SERLADRAFT_470701"/>
<feature type="transmembrane region" description="Helical" evidence="2">
    <location>
        <begin position="54"/>
        <end position="76"/>
    </location>
</feature>